<gene>
    <name evidence="13" type="ORF">EYD45_00550</name>
</gene>
<keyword evidence="9" id="KW-0067">ATP-binding</keyword>
<evidence type="ECO:0000256" key="1">
    <source>
        <dbReference type="ARBA" id="ARBA00004496"/>
    </source>
</evidence>
<dbReference type="GO" id="GO:0061710">
    <property type="term" value="F:L-threonylcarbamoyladenylate synthase"/>
    <property type="evidence" value="ECO:0007669"/>
    <property type="project" value="UniProtKB-EC"/>
</dbReference>
<dbReference type="GO" id="GO:0008033">
    <property type="term" value="P:tRNA processing"/>
    <property type="evidence" value="ECO:0007669"/>
    <property type="project" value="UniProtKB-KW"/>
</dbReference>
<feature type="domain" description="YrdC-like" evidence="12">
    <location>
        <begin position="5"/>
        <end position="189"/>
    </location>
</feature>
<dbReference type="GO" id="GO:0000049">
    <property type="term" value="F:tRNA binding"/>
    <property type="evidence" value="ECO:0007669"/>
    <property type="project" value="TreeGrafter"/>
</dbReference>
<dbReference type="Proteomes" id="UP000291142">
    <property type="component" value="Unassembled WGS sequence"/>
</dbReference>
<protein>
    <recommendedName>
        <fullName evidence="10">L-threonylcarbamoyladenylate synthase</fullName>
        <ecNumber evidence="3">2.7.7.87</ecNumber>
    </recommendedName>
    <alternativeName>
        <fullName evidence="10">L-threonylcarbamoyladenylate synthase</fullName>
    </alternativeName>
</protein>
<comment type="subcellular location">
    <subcellularLocation>
        <location evidence="1">Cytoplasm</location>
    </subcellularLocation>
</comment>
<keyword evidence="8" id="KW-0547">Nucleotide-binding</keyword>
<comment type="similarity">
    <text evidence="2">Belongs to the SUA5 family.</text>
</comment>
<comment type="caution">
    <text evidence="13">The sequence shown here is derived from an EMBL/GenBank/DDBJ whole genome shotgun (WGS) entry which is preliminary data.</text>
</comment>
<evidence type="ECO:0000256" key="3">
    <source>
        <dbReference type="ARBA" id="ARBA00012584"/>
    </source>
</evidence>
<reference evidence="13 14" key="1">
    <citation type="submission" date="2019-02" db="EMBL/GenBank/DDBJ databases">
        <title>Hyunsoonleella sp., isolated from marine sediment.</title>
        <authorList>
            <person name="Liu B.-T."/>
        </authorList>
    </citation>
    <scope>NUCLEOTIDE SEQUENCE [LARGE SCALE GENOMIC DNA]</scope>
    <source>
        <strain evidence="13 14">T58</strain>
    </source>
</reference>
<organism evidence="13 14">
    <name type="scientific">Hyunsoonleella flava</name>
    <dbReference type="NCBI Taxonomy" id="2527939"/>
    <lineage>
        <taxon>Bacteria</taxon>
        <taxon>Pseudomonadati</taxon>
        <taxon>Bacteroidota</taxon>
        <taxon>Flavobacteriia</taxon>
        <taxon>Flavobacteriales</taxon>
        <taxon>Flavobacteriaceae</taxon>
    </lineage>
</organism>
<evidence type="ECO:0000256" key="6">
    <source>
        <dbReference type="ARBA" id="ARBA00022694"/>
    </source>
</evidence>
<evidence type="ECO:0000256" key="8">
    <source>
        <dbReference type="ARBA" id="ARBA00022741"/>
    </source>
</evidence>
<dbReference type="EMBL" id="SIRT01000001">
    <property type="protein sequence ID" value="TBN06408.1"/>
    <property type="molecule type" value="Genomic_DNA"/>
</dbReference>
<dbReference type="Pfam" id="PF01300">
    <property type="entry name" value="Sua5_yciO_yrdC"/>
    <property type="match status" value="1"/>
</dbReference>
<dbReference type="OrthoDB" id="9814580at2"/>
<dbReference type="Gene3D" id="3.90.870.10">
    <property type="entry name" value="DHBP synthase"/>
    <property type="match status" value="1"/>
</dbReference>
<dbReference type="AlphaFoldDB" id="A0A4Q9FH69"/>
<keyword evidence="6" id="KW-0819">tRNA processing</keyword>
<evidence type="ECO:0000256" key="5">
    <source>
        <dbReference type="ARBA" id="ARBA00022679"/>
    </source>
</evidence>
<evidence type="ECO:0000256" key="10">
    <source>
        <dbReference type="ARBA" id="ARBA00029774"/>
    </source>
</evidence>
<evidence type="ECO:0000259" key="12">
    <source>
        <dbReference type="PROSITE" id="PS51163"/>
    </source>
</evidence>
<proteinExistence type="inferred from homology"/>
<dbReference type="GO" id="GO:0003725">
    <property type="term" value="F:double-stranded RNA binding"/>
    <property type="evidence" value="ECO:0007669"/>
    <property type="project" value="InterPro"/>
</dbReference>
<dbReference type="InterPro" id="IPR006070">
    <property type="entry name" value="Sua5-like_dom"/>
</dbReference>
<accession>A0A4Q9FH69</accession>
<comment type="catalytic activity">
    <reaction evidence="11">
        <text>L-threonine + hydrogencarbonate + ATP = L-threonylcarbamoyladenylate + diphosphate + H2O</text>
        <dbReference type="Rhea" id="RHEA:36407"/>
        <dbReference type="ChEBI" id="CHEBI:15377"/>
        <dbReference type="ChEBI" id="CHEBI:17544"/>
        <dbReference type="ChEBI" id="CHEBI:30616"/>
        <dbReference type="ChEBI" id="CHEBI:33019"/>
        <dbReference type="ChEBI" id="CHEBI:57926"/>
        <dbReference type="ChEBI" id="CHEBI:73682"/>
        <dbReference type="EC" id="2.7.7.87"/>
    </reaction>
</comment>
<name>A0A4Q9FH69_9FLAO</name>
<dbReference type="InterPro" id="IPR050156">
    <property type="entry name" value="TC-AMP_synthase_SUA5"/>
</dbReference>
<dbReference type="GO" id="GO:0005737">
    <property type="term" value="C:cytoplasm"/>
    <property type="evidence" value="ECO:0007669"/>
    <property type="project" value="UniProtKB-SubCell"/>
</dbReference>
<dbReference type="InterPro" id="IPR017945">
    <property type="entry name" value="DHBP_synth_RibB-like_a/b_dom"/>
</dbReference>
<dbReference type="RefSeq" id="WP_130962398.1">
    <property type="nucleotide sequence ID" value="NZ_SIRT01000001.1"/>
</dbReference>
<keyword evidence="7" id="KW-0548">Nucleotidyltransferase</keyword>
<dbReference type="PANTHER" id="PTHR17490:SF16">
    <property type="entry name" value="THREONYLCARBAMOYL-AMP SYNTHASE"/>
    <property type="match status" value="1"/>
</dbReference>
<evidence type="ECO:0000256" key="4">
    <source>
        <dbReference type="ARBA" id="ARBA00022490"/>
    </source>
</evidence>
<dbReference type="PANTHER" id="PTHR17490">
    <property type="entry name" value="SUA5"/>
    <property type="match status" value="1"/>
</dbReference>
<dbReference type="GO" id="GO:0005524">
    <property type="term" value="F:ATP binding"/>
    <property type="evidence" value="ECO:0007669"/>
    <property type="project" value="UniProtKB-KW"/>
</dbReference>
<dbReference type="SUPFAM" id="SSF55821">
    <property type="entry name" value="YrdC/RibB"/>
    <property type="match status" value="1"/>
</dbReference>
<evidence type="ECO:0000313" key="14">
    <source>
        <dbReference type="Proteomes" id="UP000291142"/>
    </source>
</evidence>
<evidence type="ECO:0000256" key="9">
    <source>
        <dbReference type="ARBA" id="ARBA00022840"/>
    </source>
</evidence>
<dbReference type="GO" id="GO:0006450">
    <property type="term" value="P:regulation of translational fidelity"/>
    <property type="evidence" value="ECO:0007669"/>
    <property type="project" value="TreeGrafter"/>
</dbReference>
<dbReference type="EC" id="2.7.7.87" evidence="3"/>
<keyword evidence="4" id="KW-0963">Cytoplasm</keyword>
<evidence type="ECO:0000313" key="13">
    <source>
        <dbReference type="EMBL" id="TBN06408.1"/>
    </source>
</evidence>
<evidence type="ECO:0000256" key="11">
    <source>
        <dbReference type="ARBA" id="ARBA00048366"/>
    </source>
</evidence>
<keyword evidence="14" id="KW-1185">Reference proteome</keyword>
<evidence type="ECO:0000256" key="2">
    <source>
        <dbReference type="ARBA" id="ARBA00007663"/>
    </source>
</evidence>
<keyword evidence="5" id="KW-0808">Transferase</keyword>
<sequence length="189" mass="21076">MPNFNLEIKSAVEAIKAGKLILFPTDTCWSIGCDANNASSVEKLLMLKQNDNPKNITCLVADDRMLGKYVKQIPDAAQSIIEIADTPTTIVYDMPQNLATNLYWKNNTIAIRIPDDEFCYQLLRRTNCAIATSLACIEGEASPKYYEEIAPTILKGVDYVVNLQMQKNCTKPASIIQIDNSSIVKILRK</sequence>
<dbReference type="PROSITE" id="PS51163">
    <property type="entry name" value="YRDC"/>
    <property type="match status" value="1"/>
</dbReference>
<evidence type="ECO:0000256" key="7">
    <source>
        <dbReference type="ARBA" id="ARBA00022695"/>
    </source>
</evidence>